<accession>A0A4Q4SPY3</accession>
<dbReference type="EMBL" id="PEJP01000002">
    <property type="protein sequence ID" value="RYO72947.1"/>
    <property type="molecule type" value="Genomic_DNA"/>
</dbReference>
<keyword evidence="2" id="KW-1185">Reference proteome</keyword>
<proteinExistence type="predicted"/>
<reference evidence="2" key="1">
    <citation type="journal article" date="2019" name="bioRxiv">
        <title>Genomics, evolutionary history and diagnostics of the Alternaria alternata species group including apple and Asian pear pathotypes.</title>
        <authorList>
            <person name="Armitage A.D."/>
            <person name="Cockerton H.M."/>
            <person name="Sreenivasaprasad S."/>
            <person name="Woodhall J.W."/>
            <person name="Lane C.R."/>
            <person name="Harrison R.J."/>
            <person name="Clarkson J.P."/>
        </authorList>
    </citation>
    <scope>NUCLEOTIDE SEQUENCE [LARGE SCALE GENOMIC DNA]</scope>
    <source>
        <strain evidence="2">RGR 97.0016</strain>
    </source>
</reference>
<dbReference type="Proteomes" id="UP000293823">
    <property type="component" value="Unassembled WGS sequence"/>
</dbReference>
<evidence type="ECO:0000313" key="2">
    <source>
        <dbReference type="Proteomes" id="UP000293823"/>
    </source>
</evidence>
<organism evidence="1 2">
    <name type="scientific">Alternaria arborescens</name>
    <dbReference type="NCBI Taxonomy" id="156630"/>
    <lineage>
        <taxon>Eukaryota</taxon>
        <taxon>Fungi</taxon>
        <taxon>Dikarya</taxon>
        <taxon>Ascomycota</taxon>
        <taxon>Pezizomycotina</taxon>
        <taxon>Dothideomycetes</taxon>
        <taxon>Pleosporomycetidae</taxon>
        <taxon>Pleosporales</taxon>
        <taxon>Pleosporineae</taxon>
        <taxon>Pleosporaceae</taxon>
        <taxon>Alternaria</taxon>
        <taxon>Alternaria sect. Alternaria</taxon>
    </lineage>
</organism>
<sequence>MSDTIQIENPKLDEYRDALSEYIKNSRCEVPAPFSKRDSFPLVKTEQKYPYDVTGHILLELLTVTGGGSAMISLMDMRHFTQKLHTWKTRGPIELTQQIMCNLNYWNSRASKEASAKTLVCYDQSCDEEDCGIVESPERRSLSDRSFQPLIHGHQRRHHHHRHNIQRRTMKGNDSGLPVLEKRVSLSRDYDVELVGADGQKHTVTVTLPEYNNLSDLYPDHYIKDEIIDYDDIDDCGNARVSKYSLPYDPDPDGRVFESTTDISCTASFTCLYCL</sequence>
<gene>
    <name evidence="1" type="ORF">AA0113_g804</name>
</gene>
<evidence type="ECO:0000313" key="1">
    <source>
        <dbReference type="EMBL" id="RYO72947.1"/>
    </source>
</evidence>
<comment type="caution">
    <text evidence="1">The sequence shown here is derived from an EMBL/GenBank/DDBJ whole genome shotgun (WGS) entry which is preliminary data.</text>
</comment>
<name>A0A4Q4SPY3_9PLEO</name>
<dbReference type="AlphaFoldDB" id="A0A4Q4SPY3"/>
<protein>
    <submittedName>
        <fullName evidence="1">Uncharacterized protein</fullName>
    </submittedName>
</protein>
<dbReference type="OrthoDB" id="73875at2759"/>